<comment type="caution">
    <text evidence="1">The sequence shown here is derived from an EMBL/GenBank/DDBJ whole genome shotgun (WGS) entry which is preliminary data.</text>
</comment>
<proteinExistence type="predicted"/>
<keyword evidence="2" id="KW-1185">Reference proteome</keyword>
<reference evidence="1" key="1">
    <citation type="submission" date="2022-12" db="EMBL/GenBank/DDBJ databases">
        <authorList>
            <person name="Wang J."/>
        </authorList>
    </citation>
    <scope>NUCLEOTIDE SEQUENCE</scope>
    <source>
        <strain evidence="1">HY-42-06</strain>
    </source>
</reference>
<gene>
    <name evidence="1" type="ORF">OXH55_06380</name>
</gene>
<evidence type="ECO:0000313" key="2">
    <source>
        <dbReference type="Proteomes" id="UP001079657"/>
    </source>
</evidence>
<protein>
    <submittedName>
        <fullName evidence="1">Uncharacterized protein</fullName>
    </submittedName>
</protein>
<organism evidence="1 2">
    <name type="scientific">Clostridium ganghwense</name>
    <dbReference type="NCBI Taxonomy" id="312089"/>
    <lineage>
        <taxon>Bacteria</taxon>
        <taxon>Bacillati</taxon>
        <taxon>Bacillota</taxon>
        <taxon>Clostridia</taxon>
        <taxon>Eubacteriales</taxon>
        <taxon>Clostridiaceae</taxon>
        <taxon>Clostridium</taxon>
    </lineage>
</organism>
<evidence type="ECO:0000313" key="1">
    <source>
        <dbReference type="EMBL" id="MCY6370257.1"/>
    </source>
</evidence>
<accession>A0ABT4CMJ1</accession>
<name>A0ABT4CMJ1_9CLOT</name>
<dbReference type="Proteomes" id="UP001079657">
    <property type="component" value="Unassembled WGS sequence"/>
</dbReference>
<dbReference type="EMBL" id="JAPQES010000001">
    <property type="protein sequence ID" value="MCY6370257.1"/>
    <property type="molecule type" value="Genomic_DNA"/>
</dbReference>
<sequence>MRVSTLENNSVYNDSYNIKKIKETLNNIDPQVKAALILSLQEANENPMLEKDLINLWGRYFKTLSDFLFTESEKSGNKDIYKKIMKYIIFNR</sequence>